<evidence type="ECO:0000313" key="2">
    <source>
        <dbReference type="EMBL" id="JAG85233.1"/>
    </source>
</evidence>
<feature type="region of interest" description="Disordered" evidence="1">
    <location>
        <begin position="98"/>
        <end position="144"/>
    </location>
</feature>
<feature type="compositionally biased region" description="Basic residues" evidence="1">
    <location>
        <begin position="28"/>
        <end position="40"/>
    </location>
</feature>
<dbReference type="InterPro" id="IPR008480">
    <property type="entry name" value="DUF761_pln"/>
</dbReference>
<dbReference type="PANTHER" id="PTHR33098:SF53">
    <property type="entry name" value="OS05G0540900 PROTEIN"/>
    <property type="match status" value="1"/>
</dbReference>
<dbReference type="EMBL" id="GCHU01029847">
    <property type="protein sequence ID" value="JAG85233.1"/>
    <property type="molecule type" value="Transcribed_RNA"/>
</dbReference>
<proteinExistence type="predicted"/>
<dbReference type="Pfam" id="PF05553">
    <property type="entry name" value="DUF761"/>
    <property type="match status" value="1"/>
</dbReference>
<accession>A0A0C9S3B7</accession>
<feature type="compositionally biased region" description="Basic and acidic residues" evidence="1">
    <location>
        <begin position="106"/>
        <end position="120"/>
    </location>
</feature>
<feature type="compositionally biased region" description="Polar residues" evidence="1">
    <location>
        <begin position="125"/>
        <end position="134"/>
    </location>
</feature>
<dbReference type="AlphaFoldDB" id="A0A0C9S3B7"/>
<protein>
    <submittedName>
        <fullName evidence="2">TSA: Wollemia nobilis Ref_Wollemi_Transcript_30068_1006 transcribed RNA sequence</fullName>
    </submittedName>
</protein>
<dbReference type="PANTHER" id="PTHR33098">
    <property type="entry name" value="COTTON FIBER (DUF761)"/>
    <property type="match status" value="1"/>
</dbReference>
<reference evidence="2" key="1">
    <citation type="submission" date="2015-02" db="EMBL/GenBank/DDBJ databases">
        <title>A transcriptome of Wollemia nobilis - a relic of Gondwana.</title>
        <authorList>
            <person name="Chia J.Y."/>
            <person name="Leong Y.S."/>
            <person name="Abdul Karim S."/>
            <person name="Wan Azmi N."/>
            <person name="Hercus R."/>
            <person name="Croft L."/>
        </authorList>
    </citation>
    <scope>NUCLEOTIDE SEQUENCE</scope>
    <source>
        <strain evidence="2">MaeBrown</strain>
        <tissue evidence="2">Leaf</tissue>
    </source>
</reference>
<evidence type="ECO:0000256" key="1">
    <source>
        <dbReference type="SAM" id="MobiDB-lite"/>
    </source>
</evidence>
<name>A0A0C9S3B7_9CONI</name>
<organism evidence="2">
    <name type="scientific">Wollemia nobilis</name>
    <dbReference type="NCBI Taxonomy" id="56998"/>
    <lineage>
        <taxon>Eukaryota</taxon>
        <taxon>Viridiplantae</taxon>
        <taxon>Streptophyta</taxon>
        <taxon>Embryophyta</taxon>
        <taxon>Tracheophyta</taxon>
        <taxon>Spermatophyta</taxon>
        <taxon>Pinopsida</taxon>
        <taxon>Pinidae</taxon>
        <taxon>Conifers II</taxon>
        <taxon>Araucariales</taxon>
        <taxon>Araucariaceae</taxon>
        <taxon>Wollemia</taxon>
    </lineage>
</organism>
<sequence>MVGSAVAVKKLWKSLRTSVTATGRVVKQKLTKNKKKKRSKERYDHYNFSDDEEPDNQLKKKLRGWKIKAMTCVVGKAEIEPPTGPFVYVTDLYSSTSSSAVGSQDVKGEAEKTKEVEKENGGATGSSPALSGDSSFPEKAPASPSKKKKIVGLSFVAEAENEKGVGKGMAVFKKEVDTEADLFIARFHDEMRLQRQKSVAEYHEMINRGASSAAV</sequence>
<feature type="region of interest" description="Disordered" evidence="1">
    <location>
        <begin position="28"/>
        <end position="55"/>
    </location>
</feature>